<dbReference type="InterPro" id="IPR057246">
    <property type="entry name" value="CARBOXYPEPT_ZN_1"/>
</dbReference>
<keyword evidence="3 14" id="KW-0121">Carboxypeptidase</keyword>
<dbReference type="Pfam" id="PF02244">
    <property type="entry name" value="Propep_M14"/>
    <property type="match status" value="1"/>
</dbReference>
<dbReference type="SUPFAM" id="SSF54897">
    <property type="entry name" value="Protease propeptides/inhibitors"/>
    <property type="match status" value="1"/>
</dbReference>
<dbReference type="Gene3D" id="3.30.70.340">
    <property type="entry name" value="Metallocarboxypeptidase-like"/>
    <property type="match status" value="1"/>
</dbReference>
<evidence type="ECO:0000256" key="1">
    <source>
        <dbReference type="ARBA" id="ARBA00001947"/>
    </source>
</evidence>
<gene>
    <name evidence="14" type="primary">CBPB</name>
</gene>
<dbReference type="GO" id="GO:0004181">
    <property type="term" value="F:metallocarboxypeptidase activity"/>
    <property type="evidence" value="ECO:0007669"/>
    <property type="project" value="InterPro"/>
</dbReference>
<protein>
    <submittedName>
        <fullName evidence="14">Carboxypeptidase B</fullName>
    </submittedName>
</protein>
<proteinExistence type="evidence at transcript level"/>
<comment type="similarity">
    <text evidence="2 11">Belongs to the peptidase M14 family.</text>
</comment>
<evidence type="ECO:0000256" key="8">
    <source>
        <dbReference type="ARBA" id="ARBA00022833"/>
    </source>
</evidence>
<sequence>MKLKILILGIFALVCVSEQRKSYNGYQVVRTENIDSQNKIIELIKFVEHDKDNSYDFGVNPRIVGNHATIMAAPGTISKLLDFLKEQDISAEVIMKDVGDMLKKENNNNKLFRRHKNTDFAIDWYNYYGVNDIYTFLHQVRKGKEDFVSVVKYGTSYEGRDLNLIKIEKAGPGAPNIFIEGGIHAREWISPSMTTYIIYSLLEKPENANYLNKFNFHIIPSANPDGYEFTRNDTRFWRKTRSYIPNSHCRGVDPNRNWGFHWHESGVSDDPCSSIYPGSRPFSEIEVESIRKYVLALSPTPIMSLCIHSAAELFLYPYGYAVGAFTDNHAELEELGQQAASALNAVHGSKFGVINAAAFWPGAGAADDWYAGVLGSRFVYTIELRKGEGNIFDLPTEEITPSGEELWEGIKVMLNKAHEVSLE</sequence>
<dbReference type="SMART" id="SM00631">
    <property type="entry name" value="Zn_pept"/>
    <property type="match status" value="1"/>
</dbReference>
<organism evidence="14">
    <name type="scientific">Lepeophtheirus salmonis</name>
    <name type="common">Salmon louse</name>
    <name type="synonym">Caligus salmonis</name>
    <dbReference type="NCBI Taxonomy" id="72036"/>
    <lineage>
        <taxon>Eukaryota</taxon>
        <taxon>Metazoa</taxon>
        <taxon>Ecdysozoa</taxon>
        <taxon>Arthropoda</taxon>
        <taxon>Crustacea</taxon>
        <taxon>Multicrustacea</taxon>
        <taxon>Hexanauplia</taxon>
        <taxon>Copepoda</taxon>
        <taxon>Siphonostomatoida</taxon>
        <taxon>Caligidae</taxon>
        <taxon>Lepeophtheirus</taxon>
    </lineage>
</organism>
<keyword evidence="9" id="KW-0482">Metalloprotease</keyword>
<dbReference type="EMBL" id="BT078471">
    <property type="protein sequence ID" value="ACO12895.1"/>
    <property type="molecule type" value="mRNA"/>
</dbReference>
<evidence type="ECO:0000256" key="7">
    <source>
        <dbReference type="ARBA" id="ARBA00022801"/>
    </source>
</evidence>
<evidence type="ECO:0000256" key="12">
    <source>
        <dbReference type="SAM" id="SignalP"/>
    </source>
</evidence>
<keyword evidence="4" id="KW-0645">Protease</keyword>
<evidence type="ECO:0000256" key="10">
    <source>
        <dbReference type="ARBA" id="ARBA00023157"/>
    </source>
</evidence>
<evidence type="ECO:0000313" key="14">
    <source>
        <dbReference type="EMBL" id="ACO12895.1"/>
    </source>
</evidence>
<reference evidence="14" key="1">
    <citation type="submission" date="2009-06" db="EMBL/GenBank/DDBJ databases">
        <title>Lepeophtheirus salmonis ESTs and full-length cDNAs.</title>
        <authorList>
            <person name="Yasuike M."/>
            <person name="von Schalburg K."/>
            <person name="Cooper G."/>
            <person name="Leong J."/>
            <person name="Jones S.R.M."/>
            <person name="Koop B.F."/>
        </authorList>
    </citation>
    <scope>NUCLEOTIDE SEQUENCE</scope>
    <source>
        <strain evidence="14">Pacific form</strain>
        <tissue evidence="14">Whole</tissue>
    </source>
</reference>
<feature type="domain" description="Peptidase M14" evidence="13">
    <location>
        <begin position="126"/>
        <end position="417"/>
    </location>
</feature>
<dbReference type="PANTHER" id="PTHR11705">
    <property type="entry name" value="PROTEASE FAMILY M14 CARBOXYPEPTIDASE A,B"/>
    <property type="match status" value="1"/>
</dbReference>
<dbReference type="GO" id="GO:0005615">
    <property type="term" value="C:extracellular space"/>
    <property type="evidence" value="ECO:0007669"/>
    <property type="project" value="TreeGrafter"/>
</dbReference>
<evidence type="ECO:0000259" key="13">
    <source>
        <dbReference type="PROSITE" id="PS52035"/>
    </source>
</evidence>
<evidence type="ECO:0000256" key="9">
    <source>
        <dbReference type="ARBA" id="ARBA00023049"/>
    </source>
</evidence>
<evidence type="ECO:0000256" key="3">
    <source>
        <dbReference type="ARBA" id="ARBA00022645"/>
    </source>
</evidence>
<dbReference type="CDD" id="cd03860">
    <property type="entry name" value="M14_CP_A-B_like"/>
    <property type="match status" value="1"/>
</dbReference>
<dbReference type="InterPro" id="IPR036990">
    <property type="entry name" value="M14A-like_propep"/>
</dbReference>
<keyword evidence="10" id="KW-1015">Disulfide bond</keyword>
<dbReference type="GO" id="GO:0008270">
    <property type="term" value="F:zinc ion binding"/>
    <property type="evidence" value="ECO:0007669"/>
    <property type="project" value="InterPro"/>
</dbReference>
<dbReference type="PROSITE" id="PS52035">
    <property type="entry name" value="PEPTIDASE_M14"/>
    <property type="match status" value="1"/>
</dbReference>
<feature type="signal peptide" evidence="12">
    <location>
        <begin position="1"/>
        <end position="17"/>
    </location>
</feature>
<dbReference type="SUPFAM" id="SSF53187">
    <property type="entry name" value="Zn-dependent exopeptidases"/>
    <property type="match status" value="1"/>
</dbReference>
<comment type="cofactor">
    <cofactor evidence="1">
        <name>Zn(2+)</name>
        <dbReference type="ChEBI" id="CHEBI:29105"/>
    </cofactor>
</comment>
<keyword evidence="5" id="KW-0479">Metal-binding</keyword>
<dbReference type="Pfam" id="PF00246">
    <property type="entry name" value="Peptidase_M14"/>
    <property type="match status" value="1"/>
</dbReference>
<dbReference type="InterPro" id="IPR000834">
    <property type="entry name" value="Peptidase_M14"/>
</dbReference>
<feature type="active site" description="Proton donor/acceptor" evidence="11">
    <location>
        <position position="383"/>
    </location>
</feature>
<evidence type="ECO:0000256" key="6">
    <source>
        <dbReference type="ARBA" id="ARBA00022729"/>
    </source>
</evidence>
<dbReference type="PANTHER" id="PTHR11705:SF91">
    <property type="entry name" value="FI01817P-RELATED"/>
    <property type="match status" value="1"/>
</dbReference>
<dbReference type="GO" id="GO:0006508">
    <property type="term" value="P:proteolysis"/>
    <property type="evidence" value="ECO:0007669"/>
    <property type="project" value="UniProtKB-KW"/>
</dbReference>
<dbReference type="PROSITE" id="PS00132">
    <property type="entry name" value="CARBOXYPEPT_ZN_1"/>
    <property type="match status" value="1"/>
</dbReference>
<dbReference type="Gene3D" id="3.40.630.10">
    <property type="entry name" value="Zn peptidases"/>
    <property type="match status" value="1"/>
</dbReference>
<evidence type="ECO:0000256" key="2">
    <source>
        <dbReference type="ARBA" id="ARBA00005988"/>
    </source>
</evidence>
<evidence type="ECO:0000256" key="4">
    <source>
        <dbReference type="ARBA" id="ARBA00022670"/>
    </source>
</evidence>
<dbReference type="FunFam" id="3.40.630.10:FF:000084">
    <property type="entry name" value="Carboxypeptidase B2"/>
    <property type="match status" value="1"/>
</dbReference>
<evidence type="ECO:0000256" key="11">
    <source>
        <dbReference type="PROSITE-ProRule" id="PRU01379"/>
    </source>
</evidence>
<name>C1BV42_LEPSM</name>
<keyword evidence="6 12" id="KW-0732">Signal</keyword>
<dbReference type="InterPro" id="IPR003146">
    <property type="entry name" value="M14A_act_pep"/>
</dbReference>
<keyword evidence="8" id="KW-0862">Zinc</keyword>
<accession>C1BV42</accession>
<feature type="chain" id="PRO_5002905014" evidence="12">
    <location>
        <begin position="18"/>
        <end position="423"/>
    </location>
</feature>
<dbReference type="AlphaFoldDB" id="C1BV42"/>
<dbReference type="PRINTS" id="PR00765">
    <property type="entry name" value="CRBOXYPTASEA"/>
</dbReference>
<evidence type="ECO:0000256" key="5">
    <source>
        <dbReference type="ARBA" id="ARBA00022723"/>
    </source>
</evidence>
<keyword evidence="7" id="KW-0378">Hydrolase</keyword>
<dbReference type="OrthoDB" id="3626597at2759"/>